<evidence type="ECO:0008006" key="4">
    <source>
        <dbReference type="Google" id="ProtNLM"/>
    </source>
</evidence>
<reference evidence="2 3" key="1">
    <citation type="submission" date="2022-10" db="EMBL/GenBank/DDBJ databases">
        <title>The complete genomes of actinobacterial strains from the NBC collection.</title>
        <authorList>
            <person name="Joergensen T.S."/>
            <person name="Alvarez Arevalo M."/>
            <person name="Sterndorff E.B."/>
            <person name="Faurdal D."/>
            <person name="Vuksanovic O."/>
            <person name="Mourched A.-S."/>
            <person name="Charusanti P."/>
            <person name="Shaw S."/>
            <person name="Blin K."/>
            <person name="Weber T."/>
        </authorList>
    </citation>
    <scope>NUCLEOTIDE SEQUENCE [LARGE SCALE GENOMIC DNA]</scope>
    <source>
        <strain evidence="2 3">NBC_00185</strain>
    </source>
</reference>
<sequence>MALVALYRSAPLRQRISKGYSVYVPGHGRGAEELVGSLLAGPPPLPAGPSGQPHTVRGSARARGALWVDTGRVSLHDPATRARTAEALAVSVARVAADVRRRGGLLLPTGWQQQPDPLAGLCADLHSAEVLNPVQREVFTNLVREHTASLIALGGRQLYGPGGVAPGGSARLSRSFDQVSTRYLDSCAPEHLERVRTRLRQEERVGRLEVMDVSPLGMPEAHAGEDVTVRLFDAQVTVAGTLAHALLVQALSMWSRDLERTGRRVRQVPQFLLEQNRARAVAHGLAAELRVDQTRRTEEPPRTQSAGRAVRTLLSELLPYLRQLDATTDELAPLFLGVEMAGSAAASGFVRNENDLLAHWHREDRTALAPERLAQGLATPDWLTADHCGASNRTVGHGSWAAARVWLTDRLAGPAPQPDRRHEAQPDRRHEAQPDRRHEAQRDRRPEARREPGRPAPLTADQLLDRLARPDLPAPEVMDALRSYCRAGGTLDLTRPLRSRGRDEARALRRVLRPRAGQRVRCEKPPVSWDDATATRALRAAGEQGVALMHWDLPAQDRARVREALRGMGRAPGGVRTVLLTDTNYTAREDEKRGTVEVLLVAPREGTDR</sequence>
<dbReference type="EMBL" id="CP108135">
    <property type="protein sequence ID" value="WTP69604.1"/>
    <property type="molecule type" value="Genomic_DNA"/>
</dbReference>
<evidence type="ECO:0000313" key="2">
    <source>
        <dbReference type="EMBL" id="WTP69604.1"/>
    </source>
</evidence>
<gene>
    <name evidence="2" type="ORF">OG560_30920</name>
</gene>
<dbReference type="RefSeq" id="WP_360471148.1">
    <property type="nucleotide sequence ID" value="NZ_CP108135.1"/>
</dbReference>
<protein>
    <recommendedName>
        <fullName evidence="4">Helicase XPB/Ssl2 N-terminal domain-containing protein</fullName>
    </recommendedName>
</protein>
<feature type="compositionally biased region" description="Basic and acidic residues" evidence="1">
    <location>
        <begin position="418"/>
        <end position="453"/>
    </location>
</feature>
<dbReference type="Proteomes" id="UP001622496">
    <property type="component" value="Chromosome"/>
</dbReference>
<name>A0ABZ1KBI7_9ACTN</name>
<evidence type="ECO:0000313" key="3">
    <source>
        <dbReference type="Proteomes" id="UP001622496"/>
    </source>
</evidence>
<dbReference type="InterPro" id="IPR014746">
    <property type="entry name" value="Gln_synth/guanido_kin_cat_dom"/>
</dbReference>
<organism evidence="2 3">
    <name type="scientific">[Kitasatospora] papulosa</name>
    <dbReference type="NCBI Taxonomy" id="1464011"/>
    <lineage>
        <taxon>Bacteria</taxon>
        <taxon>Bacillati</taxon>
        <taxon>Actinomycetota</taxon>
        <taxon>Actinomycetes</taxon>
        <taxon>Kitasatosporales</taxon>
        <taxon>Streptomycetaceae</taxon>
        <taxon>Streptomyces</taxon>
    </lineage>
</organism>
<accession>A0ABZ1KBI7</accession>
<dbReference type="SUPFAM" id="SSF55931">
    <property type="entry name" value="Glutamine synthetase/guanido kinase"/>
    <property type="match status" value="1"/>
</dbReference>
<proteinExistence type="predicted"/>
<evidence type="ECO:0000256" key="1">
    <source>
        <dbReference type="SAM" id="MobiDB-lite"/>
    </source>
</evidence>
<keyword evidence="3" id="KW-1185">Reference proteome</keyword>
<feature type="region of interest" description="Disordered" evidence="1">
    <location>
        <begin position="412"/>
        <end position="471"/>
    </location>
</feature>